<proteinExistence type="predicted"/>
<evidence type="ECO:0000256" key="1">
    <source>
        <dbReference type="SAM" id="MobiDB-lite"/>
    </source>
</evidence>
<gene>
    <name evidence="2" type="ORF">LSO58_06510</name>
</gene>
<sequence length="202" mass="23401">MALQHPCKYEPAFKDETLNFFARHILEIYQQTSEDTCRPEDDNYTFGTTFFGRVKNRIINLIDMENVPSNVSLVDRSNKCIVGFGQTECRFFNDSIFSPRKKGAFVRTEQFEQLDLFSTSGRKAYFNFILQEPLTDEEQPRVALVGYDYYNHQPVAIWEHDVGSKPLSVKSDDFITPPSTEFDDVKPKFHDEQQADRASDKG</sequence>
<organism evidence="2 3">
    <name type="scientific">Acinetobacter ursingii</name>
    <dbReference type="NCBI Taxonomy" id="108980"/>
    <lineage>
        <taxon>Bacteria</taxon>
        <taxon>Pseudomonadati</taxon>
        <taxon>Pseudomonadota</taxon>
        <taxon>Gammaproteobacteria</taxon>
        <taxon>Moraxellales</taxon>
        <taxon>Moraxellaceae</taxon>
        <taxon>Acinetobacter</taxon>
    </lineage>
</organism>
<dbReference type="RefSeq" id="WP_263503718.1">
    <property type="nucleotide sequence ID" value="NZ_CP089044.1"/>
</dbReference>
<feature type="compositionally biased region" description="Basic and acidic residues" evidence="1">
    <location>
        <begin position="183"/>
        <end position="202"/>
    </location>
</feature>
<evidence type="ECO:0000313" key="2">
    <source>
        <dbReference type="EMBL" id="UYF76521.1"/>
    </source>
</evidence>
<protein>
    <submittedName>
        <fullName evidence="2">Uncharacterized protein</fullName>
    </submittedName>
</protein>
<evidence type="ECO:0000313" key="3">
    <source>
        <dbReference type="Proteomes" id="UP001164081"/>
    </source>
</evidence>
<accession>A0AA46P7W9</accession>
<dbReference type="EMBL" id="CP089044">
    <property type="protein sequence ID" value="UYF76521.1"/>
    <property type="molecule type" value="Genomic_DNA"/>
</dbReference>
<feature type="region of interest" description="Disordered" evidence="1">
    <location>
        <begin position="169"/>
        <end position="202"/>
    </location>
</feature>
<dbReference type="Proteomes" id="UP001164081">
    <property type="component" value="Chromosome"/>
</dbReference>
<name>A0AA46P7W9_9GAMM</name>
<reference evidence="2" key="1">
    <citation type="journal article" date="2022" name="J Glob Antimicrob Resist">
        <title>Comparative analysis of IMP-4- and OXA-58-containing plasmids of three carbapenemase-producing Acinetobacter ursingii strains in the Netherlands.</title>
        <authorList>
            <person name="Hendrickx A.P.A."/>
            <person name="Schade R.P."/>
            <person name="Landman F."/>
            <person name="Bosch T."/>
            <person name="Schouls L.M."/>
            <person name="van Dijk K."/>
        </authorList>
    </citation>
    <scope>NUCLEOTIDE SEQUENCE</scope>
    <source>
        <strain evidence="2">RIVM_C010761</strain>
    </source>
</reference>
<dbReference type="AlphaFoldDB" id="A0AA46P7W9"/>